<dbReference type="GO" id="GO:0005886">
    <property type="term" value="C:plasma membrane"/>
    <property type="evidence" value="ECO:0007669"/>
    <property type="project" value="UniProtKB-SubCell"/>
</dbReference>
<gene>
    <name evidence="9" type="ORF">J40TS1_28550</name>
</gene>
<dbReference type="InterPro" id="IPR007168">
    <property type="entry name" value="Phageshock_PspC_N"/>
</dbReference>
<dbReference type="EMBL" id="BOSE01000005">
    <property type="protein sequence ID" value="GIP17213.1"/>
    <property type="molecule type" value="Genomic_DNA"/>
</dbReference>
<keyword evidence="5 7" id="KW-0472">Membrane</keyword>
<dbReference type="Pfam" id="PF04024">
    <property type="entry name" value="PspC"/>
    <property type="match status" value="1"/>
</dbReference>
<keyword evidence="2" id="KW-1003">Cell membrane</keyword>
<keyword evidence="3 7" id="KW-0812">Transmembrane</keyword>
<organism evidence="9 10">
    <name type="scientific">Paenibacillus montaniterrae</name>
    <dbReference type="NCBI Taxonomy" id="429341"/>
    <lineage>
        <taxon>Bacteria</taxon>
        <taxon>Bacillati</taxon>
        <taxon>Bacillota</taxon>
        <taxon>Bacilli</taxon>
        <taxon>Bacillales</taxon>
        <taxon>Paenibacillaceae</taxon>
        <taxon>Paenibacillus</taxon>
    </lineage>
</organism>
<evidence type="ECO:0000313" key="10">
    <source>
        <dbReference type="Proteomes" id="UP000683139"/>
    </source>
</evidence>
<reference evidence="9" key="1">
    <citation type="submission" date="2021-03" db="EMBL/GenBank/DDBJ databases">
        <title>Antimicrobial resistance genes in bacteria isolated from Japanese honey, and their potential for conferring macrolide and lincosamide resistance in the American foulbrood pathogen Paenibacillus larvae.</title>
        <authorList>
            <person name="Okamoto M."/>
            <person name="Kumagai M."/>
            <person name="Kanamori H."/>
            <person name="Takamatsu D."/>
        </authorList>
    </citation>
    <scope>NUCLEOTIDE SEQUENCE</scope>
    <source>
        <strain evidence="9">J40TS1</strain>
    </source>
</reference>
<evidence type="ECO:0000256" key="2">
    <source>
        <dbReference type="ARBA" id="ARBA00022475"/>
    </source>
</evidence>
<feature type="transmembrane region" description="Helical" evidence="7">
    <location>
        <begin position="30"/>
        <end position="53"/>
    </location>
</feature>
<protein>
    <recommendedName>
        <fullName evidence="8">Phage shock protein PspC N-terminal domain-containing protein</fullName>
    </recommendedName>
</protein>
<name>A0A920CZ92_9BACL</name>
<evidence type="ECO:0000256" key="4">
    <source>
        <dbReference type="ARBA" id="ARBA00022989"/>
    </source>
</evidence>
<sequence length="161" mass="18292">MRKLYRSRDNKMFTGLCGGLGELTNVDATLYRILLVVLTILSSGVFIVLYLIVSMVVPKTPELHNPFGHYHRPYGGNPYGYQDPMNQRPHHNGHWNHGTPPYTPHQPQGQPTYQPQAPQPPHQAPQAPSASEQMMDDLEKKALRREIEELKAKLSEKEKGE</sequence>
<dbReference type="PANTHER" id="PTHR33885:SF3">
    <property type="entry name" value="PHAGE SHOCK PROTEIN C"/>
    <property type="match status" value="1"/>
</dbReference>
<evidence type="ECO:0000256" key="3">
    <source>
        <dbReference type="ARBA" id="ARBA00022692"/>
    </source>
</evidence>
<feature type="compositionally biased region" description="Basic and acidic residues" evidence="6">
    <location>
        <begin position="137"/>
        <end position="161"/>
    </location>
</feature>
<evidence type="ECO:0000256" key="5">
    <source>
        <dbReference type="ARBA" id="ARBA00023136"/>
    </source>
</evidence>
<evidence type="ECO:0000259" key="8">
    <source>
        <dbReference type="Pfam" id="PF04024"/>
    </source>
</evidence>
<keyword evidence="4 7" id="KW-1133">Transmembrane helix</keyword>
<accession>A0A920CZ92</accession>
<evidence type="ECO:0000313" key="9">
    <source>
        <dbReference type="EMBL" id="GIP17213.1"/>
    </source>
</evidence>
<dbReference type="PANTHER" id="PTHR33885">
    <property type="entry name" value="PHAGE SHOCK PROTEIN C"/>
    <property type="match status" value="1"/>
</dbReference>
<dbReference type="InterPro" id="IPR052027">
    <property type="entry name" value="PspC"/>
</dbReference>
<comment type="subcellular location">
    <subcellularLocation>
        <location evidence="1">Cell membrane</location>
        <topology evidence="1">Single-pass membrane protein</topology>
    </subcellularLocation>
</comment>
<evidence type="ECO:0000256" key="7">
    <source>
        <dbReference type="SAM" id="Phobius"/>
    </source>
</evidence>
<dbReference type="Proteomes" id="UP000683139">
    <property type="component" value="Unassembled WGS sequence"/>
</dbReference>
<feature type="domain" description="Phage shock protein PspC N-terminal" evidence="8">
    <location>
        <begin position="2"/>
        <end position="59"/>
    </location>
</feature>
<proteinExistence type="predicted"/>
<comment type="caution">
    <text evidence="9">The sequence shown here is derived from an EMBL/GenBank/DDBJ whole genome shotgun (WGS) entry which is preliminary data.</text>
</comment>
<evidence type="ECO:0000256" key="1">
    <source>
        <dbReference type="ARBA" id="ARBA00004162"/>
    </source>
</evidence>
<dbReference type="AlphaFoldDB" id="A0A920CZ92"/>
<feature type="compositionally biased region" description="Low complexity" evidence="6">
    <location>
        <begin position="97"/>
        <end position="116"/>
    </location>
</feature>
<keyword evidence="10" id="KW-1185">Reference proteome</keyword>
<feature type="region of interest" description="Disordered" evidence="6">
    <location>
        <begin position="78"/>
        <end position="161"/>
    </location>
</feature>
<evidence type="ECO:0000256" key="6">
    <source>
        <dbReference type="SAM" id="MobiDB-lite"/>
    </source>
</evidence>